<dbReference type="Proteomes" id="UP000199679">
    <property type="component" value="Chromosome I"/>
</dbReference>
<dbReference type="RefSeq" id="WP_091379989.1">
    <property type="nucleotide sequence ID" value="NZ_LT629740.1"/>
</dbReference>
<accession>A0A1H2CHI4</accession>
<evidence type="ECO:0000313" key="1">
    <source>
        <dbReference type="EMBL" id="SDT69779.1"/>
    </source>
</evidence>
<gene>
    <name evidence="1" type="ORF">SAMN05216490_5064</name>
</gene>
<evidence type="ECO:0000313" key="2">
    <source>
        <dbReference type="Proteomes" id="UP000199679"/>
    </source>
</evidence>
<dbReference type="OrthoDB" id="798778at2"/>
<organism evidence="1 2">
    <name type="scientific">Mucilaginibacter mallensis</name>
    <dbReference type="NCBI Taxonomy" id="652787"/>
    <lineage>
        <taxon>Bacteria</taxon>
        <taxon>Pseudomonadati</taxon>
        <taxon>Bacteroidota</taxon>
        <taxon>Sphingobacteriia</taxon>
        <taxon>Sphingobacteriales</taxon>
        <taxon>Sphingobacteriaceae</taxon>
        <taxon>Mucilaginibacter</taxon>
    </lineage>
</organism>
<protein>
    <submittedName>
        <fullName evidence="1">Uncharacterized protein</fullName>
    </submittedName>
</protein>
<proteinExistence type="predicted"/>
<dbReference type="AlphaFoldDB" id="A0A1H2CHI4"/>
<name>A0A1H2CHI4_MUCMA</name>
<reference evidence="1 2" key="1">
    <citation type="submission" date="2016-10" db="EMBL/GenBank/DDBJ databases">
        <authorList>
            <person name="de Groot N.N."/>
        </authorList>
    </citation>
    <scope>NUCLEOTIDE SEQUENCE [LARGE SCALE GENOMIC DNA]</scope>
    <source>
        <strain evidence="1 2">MP1X4</strain>
    </source>
</reference>
<sequence>MDKIFISNEIKLQILKVSGLPATKPYNLAGETRLDFLNYDKDEDFCRTLEYRLQEIASQYNTGKIILEGDISKSCTVSHCVKLVFP</sequence>
<keyword evidence="2" id="KW-1185">Reference proteome</keyword>
<dbReference type="EMBL" id="LT629740">
    <property type="protein sequence ID" value="SDT69779.1"/>
    <property type="molecule type" value="Genomic_DNA"/>
</dbReference>